<evidence type="ECO:0000313" key="3">
    <source>
        <dbReference type="Proteomes" id="UP000253606"/>
    </source>
</evidence>
<protein>
    <submittedName>
        <fullName evidence="2">HDIG domain protein</fullName>
    </submittedName>
</protein>
<dbReference type="Pfam" id="PF08668">
    <property type="entry name" value="HDOD"/>
    <property type="match status" value="1"/>
</dbReference>
<dbReference type="PROSITE" id="PS51833">
    <property type="entry name" value="HDOD"/>
    <property type="match status" value="1"/>
</dbReference>
<accession>A0A2Z5FWN1</accession>
<dbReference type="SMART" id="SM00471">
    <property type="entry name" value="HDc"/>
    <property type="match status" value="1"/>
</dbReference>
<dbReference type="Gene3D" id="1.10.3210.10">
    <property type="entry name" value="Hypothetical protein af1432"/>
    <property type="match status" value="1"/>
</dbReference>
<dbReference type="PANTHER" id="PTHR33525">
    <property type="match status" value="1"/>
</dbReference>
<dbReference type="InterPro" id="IPR013976">
    <property type="entry name" value="HDOD"/>
</dbReference>
<evidence type="ECO:0000259" key="1">
    <source>
        <dbReference type="PROSITE" id="PS51833"/>
    </source>
</evidence>
<dbReference type="SUPFAM" id="SSF109604">
    <property type="entry name" value="HD-domain/PDEase-like"/>
    <property type="match status" value="1"/>
</dbReference>
<evidence type="ECO:0000313" key="2">
    <source>
        <dbReference type="EMBL" id="AXC10924.1"/>
    </source>
</evidence>
<dbReference type="InterPro" id="IPR052340">
    <property type="entry name" value="RNase_Y/CdgJ"/>
</dbReference>
<sequence>MLQLANTEAASMRELSDLICSDPAFSSEVLTIASSPLYPRRVPVTTILQAIAVLGTQTLKGLCLTIGVRAYLGASLQQDSLRAIWRHGLAVALIAEQLAFAGLQDKDAAYTAGIMHDVGRLVLAILQPKAYAALLQSHLIDDWQLPREFEPIVAHHHSLKDRGQSWSMADLINVSCRMADAVGFAVFPGCKAMLYSDLLQELPTRERGMFCPDAESLAFQVGSKINALESI</sequence>
<dbReference type="EMBL" id="CP030840">
    <property type="protein sequence ID" value="AXC10924.1"/>
    <property type="molecule type" value="Genomic_DNA"/>
</dbReference>
<dbReference type="InterPro" id="IPR003607">
    <property type="entry name" value="HD/PDEase_dom"/>
</dbReference>
<keyword evidence="3" id="KW-1185">Reference proteome</keyword>
<reference evidence="2 3" key="1">
    <citation type="journal article" date="2018" name="Front. Microbiol.">
        <title>Hydrolytic Capabilities as a Key to Environmental Success: Chitinolytic and Cellulolytic Acidobacteria From Acidic Sub-arctic Soils and Boreal Peatlands.</title>
        <authorList>
            <person name="Belova S.E."/>
            <person name="Ravin N.V."/>
            <person name="Pankratov T.A."/>
            <person name="Rakitin A.L."/>
            <person name="Ivanova A.A."/>
            <person name="Beletsky A.V."/>
            <person name="Mardanov A.V."/>
            <person name="Sinninghe Damste J.S."/>
            <person name="Dedysh S.N."/>
        </authorList>
    </citation>
    <scope>NUCLEOTIDE SEQUENCE [LARGE SCALE GENOMIC DNA]</scope>
    <source>
        <strain evidence="2 3">SBC82</strain>
    </source>
</reference>
<dbReference type="AlphaFoldDB" id="A0A2Z5FWN1"/>
<name>A0A2Z5FWN1_9BACT</name>
<dbReference type="KEGG" id="abas:ACPOL_1578"/>
<dbReference type="PANTHER" id="PTHR33525:SF3">
    <property type="entry name" value="RIBONUCLEASE Y"/>
    <property type="match status" value="1"/>
</dbReference>
<dbReference type="CDD" id="cd00077">
    <property type="entry name" value="HDc"/>
    <property type="match status" value="1"/>
</dbReference>
<feature type="domain" description="HDOD" evidence="1">
    <location>
        <begin position="1"/>
        <end position="188"/>
    </location>
</feature>
<organism evidence="2 3">
    <name type="scientific">Acidisarcina polymorpha</name>
    <dbReference type="NCBI Taxonomy" id="2211140"/>
    <lineage>
        <taxon>Bacteria</taxon>
        <taxon>Pseudomonadati</taxon>
        <taxon>Acidobacteriota</taxon>
        <taxon>Terriglobia</taxon>
        <taxon>Terriglobales</taxon>
        <taxon>Acidobacteriaceae</taxon>
        <taxon>Acidisarcina</taxon>
    </lineage>
</organism>
<dbReference type="Proteomes" id="UP000253606">
    <property type="component" value="Chromosome"/>
</dbReference>
<proteinExistence type="predicted"/>
<gene>
    <name evidence="2" type="ORF">ACPOL_1578</name>
</gene>